<proteinExistence type="predicted"/>
<dbReference type="PROSITE" id="PS00198">
    <property type="entry name" value="4FE4S_FER_1"/>
    <property type="match status" value="1"/>
</dbReference>
<dbReference type="EMBL" id="LAZR01022305">
    <property type="protein sequence ID" value="KKL82331.1"/>
    <property type="molecule type" value="Genomic_DNA"/>
</dbReference>
<dbReference type="GO" id="GO:0046872">
    <property type="term" value="F:metal ion binding"/>
    <property type="evidence" value="ECO:0007669"/>
    <property type="project" value="UniProtKB-KW"/>
</dbReference>
<evidence type="ECO:0000256" key="2">
    <source>
        <dbReference type="ARBA" id="ARBA00022723"/>
    </source>
</evidence>
<dbReference type="InterPro" id="IPR017900">
    <property type="entry name" value="4Fe4S_Fe_S_CS"/>
</dbReference>
<dbReference type="PROSITE" id="PS51379">
    <property type="entry name" value="4FE4S_FER_2"/>
    <property type="match status" value="2"/>
</dbReference>
<gene>
    <name evidence="6" type="ORF">LCGC14_1985840</name>
</gene>
<dbReference type="AlphaFoldDB" id="A0A0F9FVM1"/>
<organism evidence="6">
    <name type="scientific">marine sediment metagenome</name>
    <dbReference type="NCBI Taxonomy" id="412755"/>
    <lineage>
        <taxon>unclassified sequences</taxon>
        <taxon>metagenomes</taxon>
        <taxon>ecological metagenomes</taxon>
    </lineage>
</organism>
<reference evidence="6" key="1">
    <citation type="journal article" date="2015" name="Nature">
        <title>Complex archaea that bridge the gap between prokaryotes and eukaryotes.</title>
        <authorList>
            <person name="Spang A."/>
            <person name="Saw J.H."/>
            <person name="Jorgensen S.L."/>
            <person name="Zaremba-Niedzwiedzka K."/>
            <person name="Martijn J."/>
            <person name="Lind A.E."/>
            <person name="van Eijk R."/>
            <person name="Schleper C."/>
            <person name="Guy L."/>
            <person name="Ettema T.J."/>
        </authorList>
    </citation>
    <scope>NUCLEOTIDE SEQUENCE</scope>
</reference>
<dbReference type="Gene3D" id="3.30.70.20">
    <property type="match status" value="1"/>
</dbReference>
<evidence type="ECO:0000313" key="6">
    <source>
        <dbReference type="EMBL" id="KKL82331.1"/>
    </source>
</evidence>
<evidence type="ECO:0000256" key="4">
    <source>
        <dbReference type="ARBA" id="ARBA00023014"/>
    </source>
</evidence>
<feature type="domain" description="4Fe-4S ferredoxin-type" evidence="5">
    <location>
        <begin position="39"/>
        <end position="67"/>
    </location>
</feature>
<sequence>INAGYAGAIKNLAMGGISGSHRTCGWKCGRGSMHTIGMGEFTWLEGKCELCYQCQEVCPLDCISFPDEKFEFDDEKCWRCGRCVRVCPADAIEHEGADDETFMKGLSTAAKAVLSTFAPGKVLYVNFLLEIQPECDCMPGADVPVVQDLGLMLSDDLVAIEKASMDMISKAAPLPGSAASDCEIKPGHDVFETLNHKPGHIQVQECERLGLGTQNYELVELTD</sequence>
<dbReference type="GO" id="GO:0051539">
    <property type="term" value="F:4 iron, 4 sulfur cluster binding"/>
    <property type="evidence" value="ECO:0007669"/>
    <property type="project" value="UniProtKB-KW"/>
</dbReference>
<keyword evidence="1" id="KW-0004">4Fe-4S</keyword>
<evidence type="ECO:0000259" key="5">
    <source>
        <dbReference type="PROSITE" id="PS51379"/>
    </source>
</evidence>
<keyword evidence="4" id="KW-0411">Iron-sulfur</keyword>
<protein>
    <recommendedName>
        <fullName evidence="5">4Fe-4S ferredoxin-type domain-containing protein</fullName>
    </recommendedName>
</protein>
<dbReference type="InterPro" id="IPR007160">
    <property type="entry name" value="DUF362"/>
</dbReference>
<keyword evidence="2" id="KW-0479">Metal-binding</keyword>
<keyword evidence="3" id="KW-0408">Iron</keyword>
<dbReference type="InterPro" id="IPR050572">
    <property type="entry name" value="Fe-S_Ferredoxin"/>
</dbReference>
<feature type="non-terminal residue" evidence="6">
    <location>
        <position position="1"/>
    </location>
</feature>
<accession>A0A0F9FVM1</accession>
<dbReference type="Pfam" id="PF04015">
    <property type="entry name" value="DUF362"/>
    <property type="match status" value="1"/>
</dbReference>
<name>A0A0F9FVM1_9ZZZZ</name>
<dbReference type="Pfam" id="PF12838">
    <property type="entry name" value="Fer4_7"/>
    <property type="match status" value="1"/>
</dbReference>
<dbReference type="PANTHER" id="PTHR43687">
    <property type="entry name" value="ADENYLYLSULFATE REDUCTASE, BETA SUBUNIT"/>
    <property type="match status" value="1"/>
</dbReference>
<feature type="domain" description="4Fe-4S ferredoxin-type" evidence="5">
    <location>
        <begin position="68"/>
        <end position="97"/>
    </location>
</feature>
<evidence type="ECO:0000256" key="1">
    <source>
        <dbReference type="ARBA" id="ARBA00022485"/>
    </source>
</evidence>
<dbReference type="SUPFAM" id="SSF54862">
    <property type="entry name" value="4Fe-4S ferredoxins"/>
    <property type="match status" value="1"/>
</dbReference>
<dbReference type="InterPro" id="IPR017896">
    <property type="entry name" value="4Fe4S_Fe-S-bd"/>
</dbReference>
<evidence type="ECO:0000256" key="3">
    <source>
        <dbReference type="ARBA" id="ARBA00023004"/>
    </source>
</evidence>
<dbReference type="PANTHER" id="PTHR43687:SF1">
    <property type="entry name" value="FERREDOXIN III"/>
    <property type="match status" value="1"/>
</dbReference>
<comment type="caution">
    <text evidence="6">The sequence shown here is derived from an EMBL/GenBank/DDBJ whole genome shotgun (WGS) entry which is preliminary data.</text>
</comment>